<feature type="transmembrane region" description="Helical" evidence="1">
    <location>
        <begin position="12"/>
        <end position="38"/>
    </location>
</feature>
<gene>
    <name evidence="2" type="ORF">HFRIS_006003</name>
</gene>
<evidence type="ECO:0000313" key="3">
    <source>
        <dbReference type="Proteomes" id="UP000006772"/>
    </source>
</evidence>
<dbReference type="EMBL" id="AEEC02000006">
    <property type="protein sequence ID" value="EOA05622.1"/>
    <property type="molecule type" value="Genomic_DNA"/>
</dbReference>
<sequence length="39" mass="4387">MAASLRMTGHRVLAELLFWSIPLILLLEDDVAMLAMMLT</sequence>
<keyword evidence="1" id="KW-0812">Transmembrane</keyword>
<keyword evidence="1" id="KW-1133">Transmembrane helix</keyword>
<protein>
    <submittedName>
        <fullName evidence="2">Uncharacterized protein</fullName>
    </submittedName>
</protein>
<organism evidence="2 3">
    <name type="scientific">Herbaspirillum frisingense GSF30</name>
    <dbReference type="NCBI Taxonomy" id="864073"/>
    <lineage>
        <taxon>Bacteria</taxon>
        <taxon>Pseudomonadati</taxon>
        <taxon>Pseudomonadota</taxon>
        <taxon>Betaproteobacteria</taxon>
        <taxon>Burkholderiales</taxon>
        <taxon>Oxalobacteraceae</taxon>
        <taxon>Herbaspirillum</taxon>
    </lineage>
</organism>
<evidence type="ECO:0000313" key="2">
    <source>
        <dbReference type="EMBL" id="EOA05622.1"/>
    </source>
</evidence>
<comment type="caution">
    <text evidence="2">The sequence shown here is derived from an EMBL/GenBank/DDBJ whole genome shotgun (WGS) entry which is preliminary data.</text>
</comment>
<dbReference type="AlphaFoldDB" id="A0AAI9IGD0"/>
<reference evidence="2 3" key="1">
    <citation type="journal article" date="2013" name="Front. Microbiol.">
        <title>The genome of the endophytic bacterium H. frisingense GSF30(T) identifies diverse strategies in the Herbaspirillum genus to interact with plants.</title>
        <authorList>
            <person name="Straub D."/>
            <person name="Rothballer M."/>
            <person name="Hartmann A."/>
            <person name="Ludewig U."/>
        </authorList>
    </citation>
    <scope>NUCLEOTIDE SEQUENCE [LARGE SCALE GENOMIC DNA]</scope>
    <source>
        <strain evidence="2 3">GSF30</strain>
    </source>
</reference>
<dbReference type="Proteomes" id="UP000006772">
    <property type="component" value="Unassembled WGS sequence"/>
</dbReference>
<name>A0AAI9IGD0_9BURK</name>
<evidence type="ECO:0000256" key="1">
    <source>
        <dbReference type="SAM" id="Phobius"/>
    </source>
</evidence>
<proteinExistence type="predicted"/>
<accession>A0AAI9IGD0</accession>
<keyword evidence="1" id="KW-0472">Membrane</keyword>